<evidence type="ECO:0000313" key="7">
    <source>
        <dbReference type="EMBL" id="PTU31516.1"/>
    </source>
</evidence>
<proteinExistence type="inferred from homology"/>
<evidence type="ECO:0000256" key="4">
    <source>
        <dbReference type="ARBA" id="ARBA00022764"/>
    </source>
</evidence>
<evidence type="ECO:0000256" key="3">
    <source>
        <dbReference type="ARBA" id="ARBA00022729"/>
    </source>
</evidence>
<dbReference type="Proteomes" id="UP000244248">
    <property type="component" value="Unassembled WGS sequence"/>
</dbReference>
<evidence type="ECO:0000256" key="6">
    <source>
        <dbReference type="SAM" id="SignalP"/>
    </source>
</evidence>
<dbReference type="PANTHER" id="PTHR38102:SF1">
    <property type="entry name" value="PERIPLASMIC CHAPERONE SPY"/>
    <property type="match status" value="1"/>
</dbReference>
<feature type="chain" id="PRO_5015754352" description="Zinc resistance-associated protein" evidence="6">
    <location>
        <begin position="24"/>
        <end position="151"/>
    </location>
</feature>
<keyword evidence="4" id="KW-0574">Periplasm</keyword>
<feature type="compositionally biased region" description="Basic and acidic residues" evidence="5">
    <location>
        <begin position="141"/>
        <end position="151"/>
    </location>
</feature>
<dbReference type="Pfam" id="PF07813">
    <property type="entry name" value="LTXXQ"/>
    <property type="match status" value="1"/>
</dbReference>
<comment type="similarity">
    <text evidence="2">Belongs to the CpxP/Spy family.</text>
</comment>
<dbReference type="GO" id="GO:0051082">
    <property type="term" value="F:unfolded protein binding"/>
    <property type="evidence" value="ECO:0007669"/>
    <property type="project" value="TreeGrafter"/>
</dbReference>
<dbReference type="InterPro" id="IPR012899">
    <property type="entry name" value="LTXXQ"/>
</dbReference>
<evidence type="ECO:0000313" key="8">
    <source>
        <dbReference type="Proteomes" id="UP000244248"/>
    </source>
</evidence>
<dbReference type="RefSeq" id="WP_107940060.1">
    <property type="nucleotide sequence ID" value="NZ_QANS01000003.1"/>
</dbReference>
<evidence type="ECO:0000256" key="5">
    <source>
        <dbReference type="SAM" id="MobiDB-lite"/>
    </source>
</evidence>
<dbReference type="EMBL" id="QANS01000003">
    <property type="protein sequence ID" value="PTU31516.1"/>
    <property type="molecule type" value="Genomic_DNA"/>
</dbReference>
<evidence type="ECO:0000256" key="1">
    <source>
        <dbReference type="ARBA" id="ARBA00004418"/>
    </source>
</evidence>
<feature type="region of interest" description="Disordered" evidence="5">
    <location>
        <begin position="128"/>
        <end position="151"/>
    </location>
</feature>
<dbReference type="AlphaFoldDB" id="A0A2T5MG31"/>
<keyword evidence="8" id="KW-1185">Reference proteome</keyword>
<evidence type="ECO:0000256" key="2">
    <source>
        <dbReference type="ARBA" id="ARBA00008441"/>
    </source>
</evidence>
<keyword evidence="3 6" id="KW-0732">Signal</keyword>
<gene>
    <name evidence="7" type="ORF">CJD38_09295</name>
</gene>
<protein>
    <recommendedName>
        <fullName evidence="9">Zinc resistance-associated protein</fullName>
    </recommendedName>
</protein>
<dbReference type="PANTHER" id="PTHR38102">
    <property type="entry name" value="PERIPLASMIC CHAPERONE SPY"/>
    <property type="match status" value="1"/>
</dbReference>
<sequence>MLKKITLVTALAAGLIASTAVLAHDPGSRGDHGRRGHGGPVAGLRQLDLSEAQRDQVHKIMLDHRKASEPLHDEQKALHKSFASLNPGSADYAKQVAALQDQSAKVARDRVKDMANLKGQVYAVLTDAQRTKWAEQKTSFRRHDDKDHPKN</sequence>
<accession>A0A2T5MG31</accession>
<dbReference type="GO" id="GO:0030288">
    <property type="term" value="C:outer membrane-bounded periplasmic space"/>
    <property type="evidence" value="ECO:0007669"/>
    <property type="project" value="TreeGrafter"/>
</dbReference>
<dbReference type="Gene3D" id="1.20.120.1490">
    <property type="match status" value="1"/>
</dbReference>
<organism evidence="7 8">
    <name type="scientific">Stenotrophobium rhamnosiphilum</name>
    <dbReference type="NCBI Taxonomy" id="2029166"/>
    <lineage>
        <taxon>Bacteria</taxon>
        <taxon>Pseudomonadati</taxon>
        <taxon>Pseudomonadota</taxon>
        <taxon>Gammaproteobacteria</taxon>
        <taxon>Nevskiales</taxon>
        <taxon>Nevskiaceae</taxon>
        <taxon>Stenotrophobium</taxon>
    </lineage>
</organism>
<reference evidence="7 8" key="1">
    <citation type="submission" date="2018-04" db="EMBL/GenBank/DDBJ databases">
        <title>Novel species isolated from glacier.</title>
        <authorList>
            <person name="Liu Q."/>
            <person name="Xin Y.-H."/>
        </authorList>
    </citation>
    <scope>NUCLEOTIDE SEQUENCE [LARGE SCALE GENOMIC DNA]</scope>
    <source>
        <strain evidence="7 8">GT1R17</strain>
    </source>
</reference>
<feature type="signal peptide" evidence="6">
    <location>
        <begin position="1"/>
        <end position="23"/>
    </location>
</feature>
<comment type="subcellular location">
    <subcellularLocation>
        <location evidence="1">Periplasm</location>
    </subcellularLocation>
</comment>
<name>A0A2T5MG31_9GAMM</name>
<comment type="caution">
    <text evidence="7">The sequence shown here is derived from an EMBL/GenBank/DDBJ whole genome shotgun (WGS) entry which is preliminary data.</text>
</comment>
<evidence type="ECO:0008006" key="9">
    <source>
        <dbReference type="Google" id="ProtNLM"/>
    </source>
</evidence>
<dbReference type="InterPro" id="IPR052211">
    <property type="entry name" value="Cpx_auxiliary_protein"/>
</dbReference>